<reference evidence="1 2" key="1">
    <citation type="submission" date="2016-04" db="EMBL/GenBank/DDBJ databases">
        <title>A degradative enzymes factory behind the ericoid mycorrhizal symbiosis.</title>
        <authorList>
            <consortium name="DOE Joint Genome Institute"/>
            <person name="Martino E."/>
            <person name="Morin E."/>
            <person name="Grelet G."/>
            <person name="Kuo A."/>
            <person name="Kohler A."/>
            <person name="Daghino S."/>
            <person name="Barry K."/>
            <person name="Choi C."/>
            <person name="Cichocki N."/>
            <person name="Clum A."/>
            <person name="Copeland A."/>
            <person name="Hainaut M."/>
            <person name="Haridas S."/>
            <person name="Labutti K."/>
            <person name="Lindquist E."/>
            <person name="Lipzen A."/>
            <person name="Khouja H.-R."/>
            <person name="Murat C."/>
            <person name="Ohm R."/>
            <person name="Olson A."/>
            <person name="Spatafora J."/>
            <person name="Veneault-Fourrey C."/>
            <person name="Henrissat B."/>
            <person name="Grigoriev I."/>
            <person name="Martin F."/>
            <person name="Perotto S."/>
        </authorList>
    </citation>
    <scope>NUCLEOTIDE SEQUENCE [LARGE SCALE GENOMIC DNA]</scope>
    <source>
        <strain evidence="1 2">F</strain>
    </source>
</reference>
<gene>
    <name evidence="1" type="ORF">L207DRAFT_574556</name>
</gene>
<proteinExistence type="predicted"/>
<evidence type="ECO:0008006" key="3">
    <source>
        <dbReference type="Google" id="ProtNLM"/>
    </source>
</evidence>
<dbReference type="AlphaFoldDB" id="A0A2J6QRN8"/>
<dbReference type="EMBL" id="KZ613980">
    <property type="protein sequence ID" value="PMD28932.1"/>
    <property type="molecule type" value="Genomic_DNA"/>
</dbReference>
<protein>
    <recommendedName>
        <fullName evidence="3">SnoaL-like domain-containing protein</fullName>
    </recommendedName>
</protein>
<sequence length="159" mass="17463">MAPHGKYTLANQDTVPTGIRDSMINILKNWDDNDSNNAYLRYFTPSAILNFGGLKVGRDAIRAARDSMIHPVNGPIIQCTHVLDEGFLNPAAPGKEGEIIVTGKVTYELKNGRKVVCPVASLGRFVKGVDEEWCQAEYYEVFMDTAELGKAIAEMIGQS</sequence>
<organism evidence="1 2">
    <name type="scientific">Hyaloscypha variabilis (strain UAMH 11265 / GT02V1 / F)</name>
    <name type="common">Meliniomyces variabilis</name>
    <dbReference type="NCBI Taxonomy" id="1149755"/>
    <lineage>
        <taxon>Eukaryota</taxon>
        <taxon>Fungi</taxon>
        <taxon>Dikarya</taxon>
        <taxon>Ascomycota</taxon>
        <taxon>Pezizomycotina</taxon>
        <taxon>Leotiomycetes</taxon>
        <taxon>Helotiales</taxon>
        <taxon>Hyaloscyphaceae</taxon>
        <taxon>Hyaloscypha</taxon>
        <taxon>Hyaloscypha variabilis</taxon>
    </lineage>
</organism>
<evidence type="ECO:0000313" key="1">
    <source>
        <dbReference type="EMBL" id="PMD28932.1"/>
    </source>
</evidence>
<name>A0A2J6QRN8_HYAVF</name>
<dbReference type="OrthoDB" id="3468019at2759"/>
<dbReference type="Proteomes" id="UP000235786">
    <property type="component" value="Unassembled WGS sequence"/>
</dbReference>
<evidence type="ECO:0000313" key="2">
    <source>
        <dbReference type="Proteomes" id="UP000235786"/>
    </source>
</evidence>
<accession>A0A2J6QRN8</accession>
<keyword evidence="2" id="KW-1185">Reference proteome</keyword>
<dbReference type="InterPro" id="IPR032710">
    <property type="entry name" value="NTF2-like_dom_sf"/>
</dbReference>
<dbReference type="SUPFAM" id="SSF54427">
    <property type="entry name" value="NTF2-like"/>
    <property type="match status" value="1"/>
</dbReference>